<comment type="caution">
    <text evidence="1">The sequence shown here is derived from an EMBL/GenBank/DDBJ whole genome shotgun (WGS) entry which is preliminary data.</text>
</comment>
<sequence length="122" mass="13703">MYGAARYFTAVSPELSKYCIGSTWTYSRVEGNKTNWSRTRNAVCSSFHRVTSVGGRSSNITHIVGTFIAALFHYNALLSLQFKGHRFLQASTLFFLCSGNKNTPLLASLINNRMKIICNYSF</sequence>
<name>A0ABV0TJC8_9TELE</name>
<protein>
    <submittedName>
        <fullName evidence="1">Uncharacterized protein</fullName>
    </submittedName>
</protein>
<dbReference type="EMBL" id="JAHRIQ010035532">
    <property type="protein sequence ID" value="MEQ2232377.1"/>
    <property type="molecule type" value="Genomic_DNA"/>
</dbReference>
<proteinExistence type="predicted"/>
<dbReference type="Proteomes" id="UP001482620">
    <property type="component" value="Unassembled WGS sequence"/>
</dbReference>
<organism evidence="1 2">
    <name type="scientific">Ilyodon furcidens</name>
    <name type="common">goldbreast splitfin</name>
    <dbReference type="NCBI Taxonomy" id="33524"/>
    <lineage>
        <taxon>Eukaryota</taxon>
        <taxon>Metazoa</taxon>
        <taxon>Chordata</taxon>
        <taxon>Craniata</taxon>
        <taxon>Vertebrata</taxon>
        <taxon>Euteleostomi</taxon>
        <taxon>Actinopterygii</taxon>
        <taxon>Neopterygii</taxon>
        <taxon>Teleostei</taxon>
        <taxon>Neoteleostei</taxon>
        <taxon>Acanthomorphata</taxon>
        <taxon>Ovalentaria</taxon>
        <taxon>Atherinomorphae</taxon>
        <taxon>Cyprinodontiformes</taxon>
        <taxon>Goodeidae</taxon>
        <taxon>Ilyodon</taxon>
    </lineage>
</organism>
<reference evidence="1 2" key="1">
    <citation type="submission" date="2021-06" db="EMBL/GenBank/DDBJ databases">
        <authorList>
            <person name="Palmer J.M."/>
        </authorList>
    </citation>
    <scope>NUCLEOTIDE SEQUENCE [LARGE SCALE GENOMIC DNA]</scope>
    <source>
        <strain evidence="2">if_2019</strain>
        <tissue evidence="1">Muscle</tissue>
    </source>
</reference>
<gene>
    <name evidence="1" type="ORF">ILYODFUR_010625</name>
</gene>
<evidence type="ECO:0000313" key="2">
    <source>
        <dbReference type="Proteomes" id="UP001482620"/>
    </source>
</evidence>
<evidence type="ECO:0000313" key="1">
    <source>
        <dbReference type="EMBL" id="MEQ2232377.1"/>
    </source>
</evidence>
<keyword evidence="2" id="KW-1185">Reference proteome</keyword>
<accession>A0ABV0TJC8</accession>